<sequence length="170" mass="18530">MKRLLKIGAALLLAATIAACSEKEATPIEQEVSVYELNQPGISIKMTLVGENDQLVEQSTESIIDYDLIEAKNAAEAKAILDELTGYVDYSDVKGITYEMIYGEKSANEKIAVDLKVADLVELANLPGTAFEGDPTMAISYSATGDMLESSGFTKQRQIENKKIEEEKSK</sequence>
<dbReference type="PROSITE" id="PS51257">
    <property type="entry name" value="PROKAR_LIPOPROTEIN"/>
    <property type="match status" value="1"/>
</dbReference>
<keyword evidence="4" id="KW-1185">Reference proteome</keyword>
<dbReference type="InterPro" id="IPR036699">
    <property type="entry name" value="YehR-like_sf"/>
</dbReference>
<dbReference type="Proteomes" id="UP000244948">
    <property type="component" value="Unassembled WGS sequence"/>
</dbReference>
<dbReference type="InterPro" id="IPR009736">
    <property type="entry name" value="DUF1307"/>
</dbReference>
<protein>
    <recommendedName>
        <fullName evidence="5">DUF1307 domain-containing protein</fullName>
    </recommendedName>
</protein>
<reference evidence="3 4" key="1">
    <citation type="journal article" date="2018" name="Genome Announc.">
        <title>Ignatzschineria cameli sp. nov., isolated from necrotic foot tissue of dromedaries (Camelus dromedarius) and associated maggots (Wohlfahrtia species) in Dubai.</title>
        <authorList>
            <person name="Tsang C.C."/>
            <person name="Tang J.Y."/>
            <person name="Fong J.Y."/>
            <person name="Kinne J."/>
            <person name="Lee H.H."/>
            <person name="Joseph M."/>
            <person name="Jose S."/>
            <person name="Schuster R.K."/>
            <person name="Tang Y."/>
            <person name="Sivakumar S."/>
            <person name="Chen J.H."/>
            <person name="Teng J.L."/>
            <person name="Lau S.K."/>
            <person name="Wernery U."/>
            <person name="Woo P.C."/>
        </authorList>
    </citation>
    <scope>NUCLEOTIDE SEQUENCE [LARGE SCALE GENOMIC DNA]</scope>
    <source>
        <strain evidence="3 4">KCTC 22643</strain>
    </source>
</reference>
<evidence type="ECO:0000313" key="4">
    <source>
        <dbReference type="Proteomes" id="UP000244948"/>
    </source>
</evidence>
<organism evidence="3 4">
    <name type="scientific">Ignatzschineria indica</name>
    <dbReference type="NCBI Taxonomy" id="472583"/>
    <lineage>
        <taxon>Bacteria</taxon>
        <taxon>Pseudomonadati</taxon>
        <taxon>Pseudomonadota</taxon>
        <taxon>Gammaproteobacteria</taxon>
        <taxon>Cardiobacteriales</taxon>
        <taxon>Ignatzschineriaceae</taxon>
        <taxon>Ignatzschineria</taxon>
    </lineage>
</organism>
<name>A0A2U2AIS1_9GAMM</name>
<feature type="region of interest" description="Disordered" evidence="1">
    <location>
        <begin position="150"/>
        <end position="170"/>
    </location>
</feature>
<dbReference type="AlphaFoldDB" id="A0A2U2AIS1"/>
<dbReference type="SUPFAM" id="SSF160704">
    <property type="entry name" value="YehR-like"/>
    <property type="match status" value="1"/>
</dbReference>
<evidence type="ECO:0000256" key="2">
    <source>
        <dbReference type="SAM" id="SignalP"/>
    </source>
</evidence>
<comment type="caution">
    <text evidence="3">The sequence shown here is derived from an EMBL/GenBank/DDBJ whole genome shotgun (WGS) entry which is preliminary data.</text>
</comment>
<dbReference type="Pfam" id="PF06998">
    <property type="entry name" value="DUF1307"/>
    <property type="match status" value="1"/>
</dbReference>
<feature type="signal peptide" evidence="2">
    <location>
        <begin position="1"/>
        <end position="20"/>
    </location>
</feature>
<accession>A0A2U2AIS1</accession>
<evidence type="ECO:0000256" key="1">
    <source>
        <dbReference type="SAM" id="MobiDB-lite"/>
    </source>
</evidence>
<feature type="compositionally biased region" description="Basic and acidic residues" evidence="1">
    <location>
        <begin position="157"/>
        <end position="170"/>
    </location>
</feature>
<proteinExistence type="predicted"/>
<evidence type="ECO:0008006" key="5">
    <source>
        <dbReference type="Google" id="ProtNLM"/>
    </source>
</evidence>
<dbReference type="EMBL" id="QEWR01000004">
    <property type="protein sequence ID" value="PWD82568.1"/>
    <property type="molecule type" value="Genomic_DNA"/>
</dbReference>
<feature type="chain" id="PRO_5015526972" description="DUF1307 domain-containing protein" evidence="2">
    <location>
        <begin position="21"/>
        <end position="170"/>
    </location>
</feature>
<evidence type="ECO:0000313" key="3">
    <source>
        <dbReference type="EMBL" id="PWD82568.1"/>
    </source>
</evidence>
<dbReference type="RefSeq" id="WP_109236532.1">
    <property type="nucleotide sequence ID" value="NZ_BMXZ01000003.1"/>
</dbReference>
<gene>
    <name evidence="3" type="ORF">DC082_08015</name>
</gene>
<keyword evidence="2" id="KW-0732">Signal</keyword>
<dbReference type="Gene3D" id="3.30.1830.10">
    <property type="entry name" value="YehR-like"/>
    <property type="match status" value="1"/>
</dbReference>